<keyword evidence="1" id="KW-0732">Signal</keyword>
<proteinExistence type="predicted"/>
<accession>A0A2M4CGM7</accession>
<name>A0A2M4CGM7_9DIPT</name>
<feature type="chain" id="PRO_5014837600" evidence="1">
    <location>
        <begin position="18"/>
        <end position="66"/>
    </location>
</feature>
<protein>
    <submittedName>
        <fullName evidence="2">Putative secreted protein</fullName>
    </submittedName>
</protein>
<dbReference type="AlphaFoldDB" id="A0A2M4CGM7"/>
<dbReference type="EMBL" id="GGFJ01014927">
    <property type="protein sequence ID" value="MBW64068.1"/>
    <property type="molecule type" value="Transcribed_RNA"/>
</dbReference>
<evidence type="ECO:0000313" key="2">
    <source>
        <dbReference type="EMBL" id="MBW64068.1"/>
    </source>
</evidence>
<evidence type="ECO:0000256" key="1">
    <source>
        <dbReference type="SAM" id="SignalP"/>
    </source>
</evidence>
<feature type="signal peptide" evidence="1">
    <location>
        <begin position="1"/>
        <end position="17"/>
    </location>
</feature>
<organism evidence="2">
    <name type="scientific">Anopheles marajoara</name>
    <dbReference type="NCBI Taxonomy" id="58244"/>
    <lineage>
        <taxon>Eukaryota</taxon>
        <taxon>Metazoa</taxon>
        <taxon>Ecdysozoa</taxon>
        <taxon>Arthropoda</taxon>
        <taxon>Hexapoda</taxon>
        <taxon>Insecta</taxon>
        <taxon>Pterygota</taxon>
        <taxon>Neoptera</taxon>
        <taxon>Endopterygota</taxon>
        <taxon>Diptera</taxon>
        <taxon>Nematocera</taxon>
        <taxon>Culicoidea</taxon>
        <taxon>Culicidae</taxon>
        <taxon>Anophelinae</taxon>
        <taxon>Anopheles</taxon>
    </lineage>
</organism>
<reference evidence="2" key="1">
    <citation type="submission" date="2018-01" db="EMBL/GenBank/DDBJ databases">
        <title>An insight into the sialome of Amazonian anophelines.</title>
        <authorList>
            <person name="Ribeiro J.M."/>
            <person name="Scarpassa V."/>
            <person name="Calvo E."/>
        </authorList>
    </citation>
    <scope>NUCLEOTIDE SEQUENCE</scope>
    <source>
        <tissue evidence="2">Salivary glands</tissue>
    </source>
</reference>
<sequence>MALVTSLYTLMLCVAIARRRSRLGTGRSTVRTGCGKEIAPTQTVTHTHIPARRGLFTILLRRPLAC</sequence>